<dbReference type="SUPFAM" id="SSF55103">
    <property type="entry name" value="FAD-linked oxidases, C-terminal domain"/>
    <property type="match status" value="1"/>
</dbReference>
<dbReference type="NCBIfam" id="NF008387">
    <property type="entry name" value="PRK11183.1"/>
    <property type="match status" value="1"/>
</dbReference>
<dbReference type="InterPro" id="IPR016166">
    <property type="entry name" value="FAD-bd_PCMH"/>
</dbReference>
<evidence type="ECO:0000256" key="5">
    <source>
        <dbReference type="HAMAP-Rule" id="MF_02092"/>
    </source>
</evidence>
<dbReference type="eggNOG" id="COG0277">
    <property type="taxonomic scope" value="Bacteria"/>
</dbReference>
<feature type="domain" description="FAD-binding PCMH-type" evidence="8">
    <location>
        <begin position="33"/>
        <end position="205"/>
    </location>
</feature>
<keyword evidence="5 6" id="KW-0874">Quinone</keyword>
<evidence type="ECO:0000259" key="8">
    <source>
        <dbReference type="PROSITE" id="PS51387"/>
    </source>
</evidence>
<dbReference type="HAMAP" id="MF_02092">
    <property type="entry name" value="DLDH_Dld"/>
    <property type="match status" value="1"/>
</dbReference>
<evidence type="ECO:0000313" key="12">
    <source>
        <dbReference type="Proteomes" id="UP000597138"/>
    </source>
</evidence>
<reference evidence="9" key="4">
    <citation type="submission" date="2024-05" db="EMBL/GenBank/DDBJ databases">
        <authorList>
            <person name="Sun Q."/>
            <person name="Zhou Y."/>
        </authorList>
    </citation>
    <scope>NUCLEOTIDE SEQUENCE</scope>
    <source>
        <strain evidence="9">CGMCC 1.11013</strain>
    </source>
</reference>
<dbReference type="STRING" id="1071679.BG57_12045"/>
<keyword evidence="5" id="KW-0472">Membrane</keyword>
<dbReference type="PIRSF" id="PIRSF000101">
    <property type="entry name" value="D-lactate_dh"/>
    <property type="match status" value="1"/>
</dbReference>
<sequence length="578" mass="64009">MNELIQSLGDIVGSAYVFTGATETRRFRQGYRYGGGPVLAAIQPGTLVEMWRALQACHRANVIVICQAANTGLTGGSTPAAEGYDRPVIVINTMRLRRLDLIRNGEQVICQPGVTLDQLEKRLKPLKREPHSVIGSSCIGASVTGGVCNNSGGSLIRRGPAFTQLSIHARITADGELKLVNHLGIDLGASAEAILARLDAGELPDNIPEANGLLASDHEYGTHVRDIAASTPARFNADPRRLYEASGSAGHLAVFALRLDTFPADERTQVFYIGSNDPAELETIRRDILGGFRSLPIAGEYMHRGAFDISRRYGKDMYVYIRTFGTDKVPRAFAAKSRFDGFTEKAGLGNAISDRLLQAVSRLLPEHLPRRLIEYRDRFEHHLLLKMGNDGVQEARSYLQARFPTQQGDYFECTAKEGEAAFLNRFTVGGAMVRYRAVHPRTVEDIVALDIALPRNATDWFERLPQEISKDIEFSMYCGHFFCHVLHQEYLVKKGVDCDRIKDDILALLAARGAEYPAEHNVGHLYEAKASLKQFYEELDPTNSFNPGIGKTSRLFKWGQSNYRCACESDCAPVQQAE</sequence>
<evidence type="ECO:0000256" key="1">
    <source>
        <dbReference type="ARBA" id="ARBA00001974"/>
    </source>
</evidence>
<evidence type="ECO:0000256" key="6">
    <source>
        <dbReference type="PIRNR" id="PIRNR000101"/>
    </source>
</evidence>
<comment type="caution">
    <text evidence="10">The sequence shown here is derived from an EMBL/GenBank/DDBJ whole genome shotgun (WGS) entry which is preliminary data.</text>
</comment>
<comment type="cofactor">
    <cofactor evidence="1 5 6 7">
        <name>FAD</name>
        <dbReference type="ChEBI" id="CHEBI:57692"/>
    </cofactor>
</comment>
<name>A0A069NWU6_9BURK</name>
<comment type="similarity">
    <text evidence="5">Belongs to the quinone-dependent D-lactate dehydrogenase family.</text>
</comment>
<dbReference type="InterPro" id="IPR012256">
    <property type="entry name" value="D_lactate_DH"/>
</dbReference>
<reference evidence="12" key="3">
    <citation type="journal article" date="2019" name="Int. J. Syst. Evol. Microbiol.">
        <title>The Global Catalogue of Microorganisms (GCM) 10K type strain sequencing project: providing services to taxonomists for standard genome sequencing and annotation.</title>
        <authorList>
            <consortium name="The Broad Institute Genomics Platform"/>
            <consortium name="The Broad Institute Genome Sequencing Center for Infectious Disease"/>
            <person name="Wu L."/>
            <person name="Ma J."/>
        </authorList>
    </citation>
    <scope>NUCLEOTIDE SEQUENCE [LARGE SCALE GENOMIC DNA]</scope>
    <source>
        <strain evidence="12">CGMCC 1.11013</strain>
    </source>
</reference>
<evidence type="ECO:0000256" key="2">
    <source>
        <dbReference type="ARBA" id="ARBA00022630"/>
    </source>
</evidence>
<comment type="subcellular location">
    <subcellularLocation>
        <location evidence="5">Cell inner membrane</location>
        <topology evidence="5">Peripheral membrane protein</topology>
        <orientation evidence="5">Cytoplasmic side</orientation>
    </subcellularLocation>
</comment>
<dbReference type="InterPro" id="IPR006094">
    <property type="entry name" value="Oxid_FAD_bind_N"/>
</dbReference>
<dbReference type="EMBL" id="JFHE01000020">
    <property type="protein sequence ID" value="KDR32174.1"/>
    <property type="molecule type" value="Genomic_DNA"/>
</dbReference>
<keyword evidence="5" id="KW-1003">Cell membrane</keyword>
<dbReference type="AlphaFoldDB" id="A0A069NWU6"/>
<reference evidence="9" key="1">
    <citation type="journal article" date="2014" name="Int. J. Syst. Evol. Microbiol.">
        <title>Complete genome of a new Firmicutes species belonging to the dominant human colonic microbiota ('Ruminococcus bicirculans') reveals two chromosomes and a selective capacity to utilize plant glucans.</title>
        <authorList>
            <consortium name="NISC Comparative Sequencing Program"/>
            <person name="Wegmann U."/>
            <person name="Louis P."/>
            <person name="Goesmann A."/>
            <person name="Henrissat B."/>
            <person name="Duncan S.H."/>
            <person name="Flint H.J."/>
        </authorList>
    </citation>
    <scope>NUCLEOTIDE SEQUENCE</scope>
    <source>
        <strain evidence="9">CGMCC 1.11013</strain>
    </source>
</reference>
<dbReference type="GO" id="GO:0022904">
    <property type="term" value="P:respiratory electron transport chain"/>
    <property type="evidence" value="ECO:0007669"/>
    <property type="project" value="InterPro"/>
</dbReference>
<accession>A0A069NWU6</accession>
<reference evidence="10 11" key="2">
    <citation type="submission" date="2014-03" db="EMBL/GenBank/DDBJ databases">
        <title>Draft Genome Sequences of Four Burkholderia Strains.</title>
        <authorList>
            <person name="Liu X.Y."/>
            <person name="Li C.X."/>
            <person name="Xu J.H."/>
        </authorList>
    </citation>
    <scope>NUCLEOTIDE SEQUENCE [LARGE SCALE GENOMIC DNA]</scope>
    <source>
        <strain evidence="10 11">R27</strain>
    </source>
</reference>
<keyword evidence="4 5" id="KW-0560">Oxidoreductase</keyword>
<dbReference type="InterPro" id="IPR016173">
    <property type="entry name" value="D-lactate_DH_C-sub2"/>
</dbReference>
<feature type="binding site" evidence="5 7">
    <location>
        <position position="135"/>
    </location>
    <ligand>
        <name>FAD</name>
        <dbReference type="ChEBI" id="CHEBI:57692"/>
    </ligand>
</feature>
<evidence type="ECO:0000256" key="7">
    <source>
        <dbReference type="PIRSR" id="PIRSR000101-1"/>
    </source>
</evidence>
<evidence type="ECO:0000313" key="9">
    <source>
        <dbReference type="EMBL" id="GGD78925.1"/>
    </source>
</evidence>
<dbReference type="PANTHER" id="PTHR43716:SF1">
    <property type="entry name" value="D-2-HYDROXYGLUTARATE DEHYDROGENASE, MITOCHONDRIAL"/>
    <property type="match status" value="1"/>
</dbReference>
<feature type="binding site" evidence="5 7">
    <location>
        <position position="142"/>
    </location>
    <ligand>
        <name>FAD</name>
        <dbReference type="ChEBI" id="CHEBI:57692"/>
    </ligand>
</feature>
<dbReference type="Proteomes" id="UP000597138">
    <property type="component" value="Unassembled WGS sequence"/>
</dbReference>
<dbReference type="GO" id="GO:0071949">
    <property type="term" value="F:FAD binding"/>
    <property type="evidence" value="ECO:0007669"/>
    <property type="project" value="InterPro"/>
</dbReference>
<dbReference type="GO" id="GO:0048038">
    <property type="term" value="F:quinone binding"/>
    <property type="evidence" value="ECO:0007669"/>
    <property type="project" value="UniProtKB-KW"/>
</dbReference>
<feature type="binding site" evidence="5 7">
    <location>
        <begin position="68"/>
        <end position="72"/>
    </location>
    <ligand>
        <name>FAD</name>
        <dbReference type="ChEBI" id="CHEBI:57692"/>
    </ligand>
</feature>
<keyword evidence="12" id="KW-1185">Reference proteome</keyword>
<dbReference type="Proteomes" id="UP000027439">
    <property type="component" value="Unassembled WGS sequence"/>
</dbReference>
<dbReference type="GO" id="GO:0031234">
    <property type="term" value="C:extrinsic component of cytoplasmic side of plasma membrane"/>
    <property type="evidence" value="ECO:0007669"/>
    <property type="project" value="UniProtKB-UniRule"/>
</dbReference>
<evidence type="ECO:0000313" key="11">
    <source>
        <dbReference type="Proteomes" id="UP000027439"/>
    </source>
</evidence>
<dbReference type="GO" id="GO:0006089">
    <property type="term" value="P:lactate metabolic process"/>
    <property type="evidence" value="ECO:0007669"/>
    <property type="project" value="UniProtKB-UniRule"/>
</dbReference>
<dbReference type="SUPFAM" id="SSF56176">
    <property type="entry name" value="FAD-binding/transporter-associated domain-like"/>
    <property type="match status" value="1"/>
</dbReference>
<dbReference type="Gene3D" id="3.30.465.10">
    <property type="match status" value="1"/>
</dbReference>
<proteinExistence type="inferred from homology"/>
<feature type="binding site" evidence="5 7">
    <location>
        <position position="254"/>
    </location>
    <ligand>
        <name>FAD</name>
        <dbReference type="ChEBI" id="CHEBI:57692"/>
    </ligand>
</feature>
<dbReference type="Gene3D" id="3.30.1370.20">
    <property type="entry name" value="D-lactate dehydrogenase, cap domain, subdomain 2"/>
    <property type="match status" value="1"/>
</dbReference>
<dbReference type="GO" id="GO:0055085">
    <property type="term" value="P:transmembrane transport"/>
    <property type="evidence" value="ECO:0007669"/>
    <property type="project" value="InterPro"/>
</dbReference>
<dbReference type="Pfam" id="PF01565">
    <property type="entry name" value="FAD_binding_4"/>
    <property type="match status" value="1"/>
</dbReference>
<feature type="binding site" evidence="5 7">
    <location>
        <begin position="76"/>
        <end position="77"/>
    </location>
    <ligand>
        <name>FAD</name>
        <dbReference type="ChEBI" id="CHEBI:57692"/>
    </ligand>
</feature>
<dbReference type="InterPro" id="IPR016167">
    <property type="entry name" value="FAD-bd_PCMH_sub1"/>
</dbReference>
<feature type="binding site" evidence="7">
    <location>
        <position position="249"/>
    </location>
    <ligand>
        <name>FAD</name>
        <dbReference type="ChEBI" id="CHEBI:57692"/>
    </ligand>
</feature>
<comment type="catalytic activity">
    <reaction evidence="5 6">
        <text>(R)-lactate + a quinone = a quinol + pyruvate</text>
        <dbReference type="Rhea" id="RHEA:51468"/>
        <dbReference type="ChEBI" id="CHEBI:15361"/>
        <dbReference type="ChEBI" id="CHEBI:16004"/>
        <dbReference type="ChEBI" id="CHEBI:24646"/>
        <dbReference type="ChEBI" id="CHEBI:132124"/>
        <dbReference type="EC" id="1.1.5.12"/>
    </reaction>
</comment>
<dbReference type="EMBL" id="BMEG01000006">
    <property type="protein sequence ID" value="GGD78925.1"/>
    <property type="molecule type" value="Genomic_DNA"/>
</dbReference>
<organism evidence="10 11">
    <name type="scientific">Caballeronia grimmiae</name>
    <dbReference type="NCBI Taxonomy" id="1071679"/>
    <lineage>
        <taxon>Bacteria</taxon>
        <taxon>Pseudomonadati</taxon>
        <taxon>Pseudomonadota</taxon>
        <taxon>Betaproteobacteria</taxon>
        <taxon>Burkholderiales</taxon>
        <taxon>Burkholderiaceae</taxon>
        <taxon>Caballeronia</taxon>
    </lineage>
</organism>
<dbReference type="InterPro" id="IPR016164">
    <property type="entry name" value="FAD-linked_Oxase-like_C"/>
</dbReference>
<dbReference type="InterPro" id="IPR015409">
    <property type="entry name" value="Lactate_DH_C"/>
</dbReference>
<dbReference type="InterPro" id="IPR036318">
    <property type="entry name" value="FAD-bd_PCMH-like_sf"/>
</dbReference>
<dbReference type="EC" id="1.1.5.12" evidence="5"/>
<dbReference type="InterPro" id="IPR016172">
    <property type="entry name" value="D-lactate_DH_C-sub1"/>
</dbReference>
<keyword evidence="2 5" id="KW-0285">Flavoprotein</keyword>
<feature type="binding site" evidence="5 7">
    <location>
        <position position="152"/>
    </location>
    <ligand>
        <name>FAD</name>
        <dbReference type="ChEBI" id="CHEBI:57692"/>
    </ligand>
</feature>
<dbReference type="PANTHER" id="PTHR43716">
    <property type="entry name" value="D-2-HYDROXYGLUTARATE DEHYDROGENASE, MITOCHONDRIAL"/>
    <property type="match status" value="1"/>
</dbReference>
<dbReference type="Gene3D" id="3.30.43.10">
    <property type="entry name" value="Uridine Diphospho-n-acetylenolpyruvylglucosamine Reductase, domain 2"/>
    <property type="match status" value="1"/>
</dbReference>
<evidence type="ECO:0000313" key="10">
    <source>
        <dbReference type="EMBL" id="KDR32174.1"/>
    </source>
</evidence>
<evidence type="ECO:0000256" key="3">
    <source>
        <dbReference type="ARBA" id="ARBA00022827"/>
    </source>
</evidence>
<dbReference type="PROSITE" id="PS51387">
    <property type="entry name" value="FAD_PCMH"/>
    <property type="match status" value="1"/>
</dbReference>
<protein>
    <recommendedName>
        <fullName evidence="5">Quinone-dependent D-lactate dehydrogenase</fullName>
        <ecNumber evidence="5">1.1.5.12</ecNumber>
    </recommendedName>
    <alternativeName>
        <fullName evidence="5">D-lactate dehydrogenase</fullName>
        <shortName evidence="5">D-LDH</shortName>
    </alternativeName>
</protein>
<keyword evidence="3 5" id="KW-0274">FAD</keyword>
<dbReference type="RefSeq" id="WP_052005897.1">
    <property type="nucleotide sequence ID" value="NZ_BMEG01000006.1"/>
</dbReference>
<evidence type="ECO:0000256" key="4">
    <source>
        <dbReference type="ARBA" id="ARBA00023002"/>
    </source>
</evidence>
<dbReference type="InterPro" id="IPR016169">
    <property type="entry name" value="FAD-bd_PCMH_sub2"/>
</dbReference>
<gene>
    <name evidence="5" type="primary">dld</name>
    <name evidence="10" type="ORF">BG57_12045</name>
    <name evidence="9" type="ORF">GCM10010985_36740</name>
</gene>
<dbReference type="Pfam" id="PF09330">
    <property type="entry name" value="Lact-deh-memb"/>
    <property type="match status" value="1"/>
</dbReference>
<comment type="function">
    <text evidence="5 6">Catalyzes the oxidation of D-lactate to pyruvate.</text>
</comment>
<dbReference type="InterPro" id="IPR051264">
    <property type="entry name" value="FAD-oxidored/transferase_4"/>
</dbReference>
<dbReference type="Gene3D" id="3.30.70.610">
    <property type="entry name" value="D-lactate dehydrogenase, cap domain, subdomain 1"/>
    <property type="match status" value="2"/>
</dbReference>
<dbReference type="GO" id="GO:0004458">
    <property type="term" value="F:D-lactate dehydrogenase (cytochrome) activity"/>
    <property type="evidence" value="ECO:0007669"/>
    <property type="project" value="UniProtKB-UniRule"/>
</dbReference>
<dbReference type="GO" id="GO:0102029">
    <property type="term" value="F:D-lactate dehydrogenase (quinone) activity"/>
    <property type="evidence" value="ECO:0007669"/>
    <property type="project" value="UniProtKB-EC"/>
</dbReference>
<keyword evidence="5" id="KW-0997">Cell inner membrane</keyword>